<dbReference type="InterPro" id="IPR036259">
    <property type="entry name" value="MFS_trans_sf"/>
</dbReference>
<feature type="transmembrane region" description="Helical" evidence="2">
    <location>
        <begin position="313"/>
        <end position="336"/>
    </location>
</feature>
<dbReference type="GO" id="GO:0005886">
    <property type="term" value="C:plasma membrane"/>
    <property type="evidence" value="ECO:0007669"/>
    <property type="project" value="UniProtKB-SubCell"/>
</dbReference>
<dbReference type="AlphaFoldDB" id="A0A0R2AVH5"/>
<evidence type="ECO:0000313" key="4">
    <source>
        <dbReference type="Proteomes" id="UP000052012"/>
    </source>
</evidence>
<dbReference type="InterPro" id="IPR053160">
    <property type="entry name" value="MFS_DHA3_Transporter"/>
</dbReference>
<proteinExistence type="predicted"/>
<feature type="transmembrane region" description="Helical" evidence="2">
    <location>
        <begin position="74"/>
        <end position="95"/>
    </location>
</feature>
<evidence type="ECO:0000256" key="2">
    <source>
        <dbReference type="SAM" id="Phobius"/>
    </source>
</evidence>
<dbReference type="STRING" id="1423781.FD06_GL000453"/>
<feature type="transmembrane region" description="Helical" evidence="2">
    <location>
        <begin position="12"/>
        <end position="36"/>
    </location>
</feature>
<name>A0A0R2AVH5_9LACO</name>
<dbReference type="Proteomes" id="UP000052012">
    <property type="component" value="Unassembled WGS sequence"/>
</dbReference>
<dbReference type="InterPro" id="IPR011701">
    <property type="entry name" value="MFS"/>
</dbReference>
<dbReference type="EMBL" id="AYYQ01000035">
    <property type="protein sequence ID" value="KRM67734.1"/>
    <property type="molecule type" value="Genomic_DNA"/>
</dbReference>
<feature type="transmembrane region" description="Helical" evidence="2">
    <location>
        <begin position="260"/>
        <end position="282"/>
    </location>
</feature>
<gene>
    <name evidence="3" type="ORF">FD06_GL000453</name>
</gene>
<dbReference type="PATRIC" id="fig|1423781.4.peg.465"/>
<dbReference type="Gene3D" id="1.20.1250.20">
    <property type="entry name" value="MFS general substrate transporter like domains"/>
    <property type="match status" value="1"/>
</dbReference>
<comment type="subcellular location">
    <subcellularLocation>
        <location evidence="1">Cell membrane</location>
        <topology evidence="1">Multi-pass membrane protein</topology>
    </subcellularLocation>
</comment>
<evidence type="ECO:0000256" key="1">
    <source>
        <dbReference type="ARBA" id="ARBA00004651"/>
    </source>
</evidence>
<keyword evidence="2" id="KW-0812">Transmembrane</keyword>
<dbReference type="Pfam" id="PF07690">
    <property type="entry name" value="MFS_1"/>
    <property type="match status" value="1"/>
</dbReference>
<feature type="transmembrane region" description="Helical" evidence="2">
    <location>
        <begin position="101"/>
        <end position="124"/>
    </location>
</feature>
<feature type="transmembrane region" description="Helical" evidence="2">
    <location>
        <begin position="167"/>
        <end position="186"/>
    </location>
</feature>
<feature type="transmembrane region" description="Helical" evidence="2">
    <location>
        <begin position="136"/>
        <end position="161"/>
    </location>
</feature>
<comment type="caution">
    <text evidence="3">The sequence shown here is derived from an EMBL/GenBank/DDBJ whole genome shotgun (WGS) entry which is preliminary data.</text>
</comment>
<dbReference type="PANTHER" id="PTHR23530:SF1">
    <property type="entry name" value="PERMEASE, MAJOR FACILITATOR SUPERFAMILY-RELATED"/>
    <property type="match status" value="1"/>
</dbReference>
<accession>A0A0R2AVH5</accession>
<reference evidence="3 4" key="1">
    <citation type="journal article" date="2015" name="Genome Announc.">
        <title>Expanding the biotechnology potential of lactobacilli through comparative genomics of 213 strains and associated genera.</title>
        <authorList>
            <person name="Sun Z."/>
            <person name="Harris H.M."/>
            <person name="McCann A."/>
            <person name="Guo C."/>
            <person name="Argimon S."/>
            <person name="Zhang W."/>
            <person name="Yang X."/>
            <person name="Jeffery I.B."/>
            <person name="Cooney J.C."/>
            <person name="Kagawa T.F."/>
            <person name="Liu W."/>
            <person name="Song Y."/>
            <person name="Salvetti E."/>
            <person name="Wrobel A."/>
            <person name="Rasinkangas P."/>
            <person name="Parkhill J."/>
            <person name="Rea M.C."/>
            <person name="O'Sullivan O."/>
            <person name="Ritari J."/>
            <person name="Douillard F.P."/>
            <person name="Paul Ross R."/>
            <person name="Yang R."/>
            <person name="Briner A.E."/>
            <person name="Felis G.E."/>
            <person name="de Vos W.M."/>
            <person name="Barrangou R."/>
            <person name="Klaenhammer T.R."/>
            <person name="Caufield P.W."/>
            <person name="Cui Y."/>
            <person name="Zhang H."/>
            <person name="O'Toole P.W."/>
        </authorList>
    </citation>
    <scope>NUCLEOTIDE SEQUENCE [LARGE SCALE GENOMIC DNA]</scope>
    <source>
        <strain evidence="3 4">DSM 23829</strain>
    </source>
</reference>
<keyword evidence="2" id="KW-1133">Transmembrane helix</keyword>
<dbReference type="GO" id="GO:0022857">
    <property type="term" value="F:transmembrane transporter activity"/>
    <property type="evidence" value="ECO:0007669"/>
    <property type="project" value="InterPro"/>
</dbReference>
<organism evidence="3 4">
    <name type="scientific">Apilactobacillus ozensis DSM 23829 = JCM 17196</name>
    <dbReference type="NCBI Taxonomy" id="1423781"/>
    <lineage>
        <taxon>Bacteria</taxon>
        <taxon>Bacillati</taxon>
        <taxon>Bacillota</taxon>
        <taxon>Bacilli</taxon>
        <taxon>Lactobacillales</taxon>
        <taxon>Lactobacillaceae</taxon>
        <taxon>Apilactobacillus</taxon>
    </lineage>
</organism>
<protein>
    <submittedName>
        <fullName evidence="3">Major facilitator superfamily transporter permease</fullName>
    </submittedName>
</protein>
<feature type="transmembrane region" description="Helical" evidence="2">
    <location>
        <begin position="289"/>
        <end position="307"/>
    </location>
</feature>
<dbReference type="PANTHER" id="PTHR23530">
    <property type="entry name" value="TRANSPORT PROTEIN-RELATED"/>
    <property type="match status" value="1"/>
</dbReference>
<sequence>MNIIKNTHQLFIKYLMITIIYNSALGIWSGTIYLFMRHIGYTYAQINMFLMAFWIVTFIAELPSGWLSDYFGHINIFLLSCVIRSLGLLILFLTANNVFNLIMVAILTGIGDSLFSGTLDAWFVNKAKRIDKHFKLENAFTITSTCSTILSLLTGFIGAQYLANLNLGYPILAGSILLILCIPFAINEAEGLQRFKLNNVNRLKHFRLTNPLKFEKLKQNLKINRDFYFLSLAGLPLSLIVSGPFNQWQLLFQSNHQPIHTGWILIGVNMCGVIGSGLSGIIMKHFNKLATLILLSVIMTFTTLLSVSINSTWLAVMFFLLHVLATSLDEVFRYTMLHNVIIGDNRNTLISFNNTINAGATLIALSLNGWLSDTYSIKFAWGALAIIGEILTLVGYFWIFIYTKNKSNKVNKN</sequence>
<feature type="transmembrane region" description="Helical" evidence="2">
    <location>
        <begin position="348"/>
        <end position="367"/>
    </location>
</feature>
<evidence type="ECO:0000313" key="3">
    <source>
        <dbReference type="EMBL" id="KRM67734.1"/>
    </source>
</evidence>
<keyword evidence="4" id="KW-1185">Reference proteome</keyword>
<feature type="transmembrane region" description="Helical" evidence="2">
    <location>
        <begin position="227"/>
        <end position="248"/>
    </location>
</feature>
<dbReference type="SUPFAM" id="SSF103473">
    <property type="entry name" value="MFS general substrate transporter"/>
    <property type="match status" value="1"/>
</dbReference>
<feature type="transmembrane region" description="Helical" evidence="2">
    <location>
        <begin position="42"/>
        <end position="62"/>
    </location>
</feature>
<keyword evidence="2" id="KW-0472">Membrane</keyword>
<feature type="transmembrane region" description="Helical" evidence="2">
    <location>
        <begin position="379"/>
        <end position="402"/>
    </location>
</feature>